<sequence length="245" mass="27544">MRRGVLVIAHGSRDPDWIRLVDDAVNQAKIECPVVVSFLEIVTGRLIPDGLRELEEMGVNEIFALPLFVSSGSTHIAEIAHLLGESPHLPIEVDEEPYPHHAKIHYLEPMDDHPLIAEILIERAERLSQHPSEEVLMLIGHGSEYAGYRERWHSVVQGLGHRICEKLPFSEVISGFMHPDTLASKAKEYAGRRIIGLPLFLSEGYFTRHVIPQKLSDSSVIYDGKTYLPHRNVSLWLEAVANVSS</sequence>
<dbReference type="EMBL" id="FQVL01000008">
    <property type="protein sequence ID" value="SHF12255.1"/>
    <property type="molecule type" value="Genomic_DNA"/>
</dbReference>
<dbReference type="PANTHER" id="PTHR33542:SF3">
    <property type="entry name" value="SIROHYDROCHLORIN FERROCHELATASE, CHLOROPLASTIC"/>
    <property type="match status" value="1"/>
</dbReference>
<dbReference type="InterPro" id="IPR002762">
    <property type="entry name" value="CbiX-like"/>
</dbReference>
<evidence type="ECO:0000313" key="4">
    <source>
        <dbReference type="Proteomes" id="UP000184476"/>
    </source>
</evidence>
<dbReference type="GO" id="GO:0016829">
    <property type="term" value="F:lyase activity"/>
    <property type="evidence" value="ECO:0007669"/>
    <property type="project" value="UniProtKB-KW"/>
</dbReference>
<dbReference type="Pfam" id="PF01903">
    <property type="entry name" value="CbiX"/>
    <property type="match status" value="2"/>
</dbReference>
<keyword evidence="1" id="KW-0479">Metal-binding</keyword>
<protein>
    <submittedName>
        <fullName evidence="3">Sirohydrochlorin ferrochelatase</fullName>
    </submittedName>
</protein>
<gene>
    <name evidence="3" type="ORF">SAMN05444392_1082</name>
</gene>
<dbReference type="AlphaFoldDB" id="A0A1M4Z2R5"/>
<reference evidence="3 4" key="1">
    <citation type="submission" date="2016-11" db="EMBL/GenBank/DDBJ databases">
        <authorList>
            <person name="Jaros S."/>
            <person name="Januszkiewicz K."/>
            <person name="Wedrychowicz H."/>
        </authorList>
    </citation>
    <scope>NUCLEOTIDE SEQUENCE [LARGE SCALE GENOMIC DNA]</scope>
    <source>
        <strain evidence="3 4">DSM 44666</strain>
    </source>
</reference>
<evidence type="ECO:0000256" key="2">
    <source>
        <dbReference type="ARBA" id="ARBA00023239"/>
    </source>
</evidence>
<dbReference type="PANTHER" id="PTHR33542">
    <property type="entry name" value="SIROHYDROCHLORIN FERROCHELATASE, CHLOROPLASTIC"/>
    <property type="match status" value="1"/>
</dbReference>
<dbReference type="InterPro" id="IPR050963">
    <property type="entry name" value="Sirohydro_Cobaltochel/CbiX"/>
</dbReference>
<organism evidence="3 4">
    <name type="scientific">Seinonella peptonophila</name>
    <dbReference type="NCBI Taxonomy" id="112248"/>
    <lineage>
        <taxon>Bacteria</taxon>
        <taxon>Bacillati</taxon>
        <taxon>Bacillota</taxon>
        <taxon>Bacilli</taxon>
        <taxon>Bacillales</taxon>
        <taxon>Thermoactinomycetaceae</taxon>
        <taxon>Seinonella</taxon>
    </lineage>
</organism>
<dbReference type="Gene3D" id="3.40.50.1400">
    <property type="match status" value="2"/>
</dbReference>
<evidence type="ECO:0000313" key="3">
    <source>
        <dbReference type="EMBL" id="SHF12255.1"/>
    </source>
</evidence>
<dbReference type="SUPFAM" id="SSF53800">
    <property type="entry name" value="Chelatase"/>
    <property type="match status" value="1"/>
</dbReference>
<evidence type="ECO:0000256" key="1">
    <source>
        <dbReference type="ARBA" id="ARBA00022723"/>
    </source>
</evidence>
<keyword evidence="4" id="KW-1185">Reference proteome</keyword>
<dbReference type="GO" id="GO:0046872">
    <property type="term" value="F:metal ion binding"/>
    <property type="evidence" value="ECO:0007669"/>
    <property type="project" value="UniProtKB-KW"/>
</dbReference>
<dbReference type="Proteomes" id="UP000184476">
    <property type="component" value="Unassembled WGS sequence"/>
</dbReference>
<accession>A0A1M4Z2R5</accession>
<name>A0A1M4Z2R5_9BACL</name>
<keyword evidence="2" id="KW-0456">Lyase</keyword>
<proteinExistence type="predicted"/>
<dbReference type="STRING" id="112248.SAMN05444392_1082"/>